<evidence type="ECO:0000313" key="2">
    <source>
        <dbReference type="Proteomes" id="UP000253141"/>
    </source>
</evidence>
<organism evidence="1 2">
    <name type="scientific">Runella aurantiaca</name>
    <dbReference type="NCBI Taxonomy" id="2282308"/>
    <lineage>
        <taxon>Bacteria</taxon>
        <taxon>Pseudomonadati</taxon>
        <taxon>Bacteroidota</taxon>
        <taxon>Cytophagia</taxon>
        <taxon>Cytophagales</taxon>
        <taxon>Spirosomataceae</taxon>
        <taxon>Runella</taxon>
    </lineage>
</organism>
<accession>A0A369I3B7</accession>
<dbReference type="AlphaFoldDB" id="A0A369I3B7"/>
<name>A0A369I3B7_9BACT</name>
<gene>
    <name evidence="1" type="ORF">DVG78_22805</name>
</gene>
<keyword evidence="2" id="KW-1185">Reference proteome</keyword>
<evidence type="ECO:0000313" key="1">
    <source>
        <dbReference type="EMBL" id="RDB03542.1"/>
    </source>
</evidence>
<sequence length="495" mass="57091">MFFEMNLQVITIQKVQILFPELELWLFKQPEDTLLYFYNGSYECDELNLDWREDEKTVGIIINGNLTVTGNIWNSETDGGISLIVIGNLSAKNIVVGGQEIYIEGNLWVQNLLYGSYNHGDMRVKGDIQAKVIVADDYQFSCNGVFTGKKVGQSFFDESNGIWLDADIENFEDVFIDEVLGVEELYFEEVINLLQRDINPLVVNFEFPIISARAPILQAILSSKLITQNSNWYGFEKSSYLFEVVTNPAENDKCLIINTENDKFAYKLASETISIFIWDKDTEKFNEINLSEYPLVRRVCRFLKEAGKAFIEKTTINRKQKEGYELFLDYLGDVLSPKDKEFIRKKIKLAIDDPYNYILKYKQDCEARSIQKEDELLSFYALIDALKEKKVAIEIHEQQTVGNALEKLLGLPIFEEFSLNISSHQLKLGRKLFNFYRDVLVINDFLPYRVMVLRVFGGGTLFYFICDNSQGTGKKLQEALDAVFDSMTLQYPTLF</sequence>
<proteinExistence type="predicted"/>
<protein>
    <submittedName>
        <fullName evidence="1">Uncharacterized protein</fullName>
    </submittedName>
</protein>
<comment type="caution">
    <text evidence="1">The sequence shown here is derived from an EMBL/GenBank/DDBJ whole genome shotgun (WGS) entry which is preliminary data.</text>
</comment>
<dbReference type="Proteomes" id="UP000253141">
    <property type="component" value="Unassembled WGS sequence"/>
</dbReference>
<dbReference type="EMBL" id="QPIW01000025">
    <property type="protein sequence ID" value="RDB03542.1"/>
    <property type="molecule type" value="Genomic_DNA"/>
</dbReference>
<reference evidence="1 2" key="1">
    <citation type="submission" date="2018-07" db="EMBL/GenBank/DDBJ databases">
        <title>Genome analysis of Runella aurantiaca.</title>
        <authorList>
            <person name="Yang X."/>
        </authorList>
    </citation>
    <scope>NUCLEOTIDE SEQUENCE [LARGE SCALE GENOMIC DNA]</scope>
    <source>
        <strain evidence="1 2">YX9</strain>
    </source>
</reference>